<evidence type="ECO:0000313" key="3">
    <source>
        <dbReference type="Proteomes" id="UP001050691"/>
    </source>
</evidence>
<comment type="caution">
    <text evidence="2">The sequence shown here is derived from an EMBL/GenBank/DDBJ whole genome shotgun (WGS) entry which is preliminary data.</text>
</comment>
<feature type="region of interest" description="Disordered" evidence="1">
    <location>
        <begin position="1"/>
        <end position="22"/>
    </location>
</feature>
<dbReference type="Proteomes" id="UP001050691">
    <property type="component" value="Unassembled WGS sequence"/>
</dbReference>
<keyword evidence="3" id="KW-1185">Reference proteome</keyword>
<feature type="compositionally biased region" description="Low complexity" evidence="1">
    <location>
        <begin position="61"/>
        <end position="70"/>
    </location>
</feature>
<name>A0AAV5A0I1_9AGAM</name>
<gene>
    <name evidence="2" type="ORF">Clacol_002340</name>
</gene>
<evidence type="ECO:0000256" key="1">
    <source>
        <dbReference type="SAM" id="MobiDB-lite"/>
    </source>
</evidence>
<proteinExistence type="predicted"/>
<protein>
    <submittedName>
        <fullName evidence="2">Uncharacterized protein</fullName>
    </submittedName>
</protein>
<organism evidence="2 3">
    <name type="scientific">Clathrus columnatus</name>
    <dbReference type="NCBI Taxonomy" id="1419009"/>
    <lineage>
        <taxon>Eukaryota</taxon>
        <taxon>Fungi</taxon>
        <taxon>Dikarya</taxon>
        <taxon>Basidiomycota</taxon>
        <taxon>Agaricomycotina</taxon>
        <taxon>Agaricomycetes</taxon>
        <taxon>Phallomycetidae</taxon>
        <taxon>Phallales</taxon>
        <taxon>Clathraceae</taxon>
        <taxon>Clathrus</taxon>
    </lineage>
</organism>
<reference evidence="2" key="1">
    <citation type="submission" date="2021-10" db="EMBL/GenBank/DDBJ databases">
        <title>De novo Genome Assembly of Clathrus columnatus (Basidiomycota, Fungi) Using Illumina and Nanopore Sequence Data.</title>
        <authorList>
            <person name="Ogiso-Tanaka E."/>
            <person name="Itagaki H."/>
            <person name="Hosoya T."/>
            <person name="Hosaka K."/>
        </authorList>
    </citation>
    <scope>NUCLEOTIDE SEQUENCE</scope>
    <source>
        <strain evidence="2">MO-923</strain>
    </source>
</reference>
<dbReference type="EMBL" id="BPWL01000003">
    <property type="protein sequence ID" value="GJJ08132.1"/>
    <property type="molecule type" value="Genomic_DNA"/>
</dbReference>
<sequence length="85" mass="9411">MQYFTDITSDETSRPVDPPPSNTPLLLSNELKHFVTMDELVSFLTERLLPIFTPLPPDTPPVATVTTTPVKELDTFPPQNPTTGT</sequence>
<feature type="region of interest" description="Disordered" evidence="1">
    <location>
        <begin position="55"/>
        <end position="85"/>
    </location>
</feature>
<accession>A0AAV5A0I1</accession>
<evidence type="ECO:0000313" key="2">
    <source>
        <dbReference type="EMBL" id="GJJ08132.1"/>
    </source>
</evidence>
<dbReference type="AlphaFoldDB" id="A0AAV5A0I1"/>